<gene>
    <name evidence="2" type="ORF">PHJA_001964000</name>
</gene>
<keyword evidence="3" id="KW-1185">Reference proteome</keyword>
<evidence type="ECO:0000313" key="2">
    <source>
        <dbReference type="EMBL" id="GFP98200.1"/>
    </source>
</evidence>
<dbReference type="Proteomes" id="UP000653305">
    <property type="component" value="Unassembled WGS sequence"/>
</dbReference>
<evidence type="ECO:0000259" key="1">
    <source>
        <dbReference type="PROSITE" id="PS51382"/>
    </source>
</evidence>
<dbReference type="InterPro" id="IPR004331">
    <property type="entry name" value="SPX_dom"/>
</dbReference>
<organism evidence="2 3">
    <name type="scientific">Phtheirospermum japonicum</name>
    <dbReference type="NCBI Taxonomy" id="374723"/>
    <lineage>
        <taxon>Eukaryota</taxon>
        <taxon>Viridiplantae</taxon>
        <taxon>Streptophyta</taxon>
        <taxon>Embryophyta</taxon>
        <taxon>Tracheophyta</taxon>
        <taxon>Spermatophyta</taxon>
        <taxon>Magnoliopsida</taxon>
        <taxon>eudicotyledons</taxon>
        <taxon>Gunneridae</taxon>
        <taxon>Pentapetalae</taxon>
        <taxon>asterids</taxon>
        <taxon>lamiids</taxon>
        <taxon>Lamiales</taxon>
        <taxon>Orobanchaceae</taxon>
        <taxon>Orobanchaceae incertae sedis</taxon>
        <taxon>Phtheirospermum</taxon>
    </lineage>
</organism>
<dbReference type="Pfam" id="PF03105">
    <property type="entry name" value="SPX"/>
    <property type="match status" value="2"/>
</dbReference>
<evidence type="ECO:0000313" key="3">
    <source>
        <dbReference type="Proteomes" id="UP000653305"/>
    </source>
</evidence>
<sequence length="289" mass="33037">MKFGKEFRIHLEKTLPEWRDKFLSYKLLKKLLKHYPAAVAVNLPQEAHPAAPPALQVWFVTILYEELEKFNDFYVEKEEEFIIRFQALKERIERVKERARQDGMSSSETEFSEDTMEIRKDFVAIHGEMVLLKSYSSLNFAGLIKILKKYDKRTGELLSLPFTQIAFHQPFFTTQPLTRLVRECEENLEILFPLEAEVVESNPVAEEQTSVNPTDVTNASLETTLSLGEETVDIYRSTLAAISAIQGLKKASSTYNPMSMSYLFGRHDSDSTGAVTDENSPCNSICSDE</sequence>
<dbReference type="AlphaFoldDB" id="A0A830CF00"/>
<accession>A0A830CF00</accession>
<dbReference type="PANTHER" id="PTHR45978:SF7">
    <property type="entry name" value="SPX DOMAIN-CONTAINING PROTEIN 4"/>
    <property type="match status" value="1"/>
</dbReference>
<comment type="caution">
    <text evidence="2">The sequence shown here is derived from an EMBL/GenBank/DDBJ whole genome shotgun (WGS) entry which is preliminary data.</text>
</comment>
<feature type="domain" description="SPX" evidence="1">
    <location>
        <begin position="1"/>
        <end position="164"/>
    </location>
</feature>
<proteinExistence type="predicted"/>
<dbReference type="EMBL" id="BMAC01000518">
    <property type="protein sequence ID" value="GFP98200.1"/>
    <property type="molecule type" value="Genomic_DNA"/>
</dbReference>
<dbReference type="GO" id="GO:0016036">
    <property type="term" value="P:cellular response to phosphate starvation"/>
    <property type="evidence" value="ECO:0007669"/>
    <property type="project" value="InterPro"/>
</dbReference>
<dbReference type="InterPro" id="IPR031142">
    <property type="entry name" value="SPX_prot"/>
</dbReference>
<dbReference type="CDD" id="cd14481">
    <property type="entry name" value="SPX_AtSPX1_like"/>
    <property type="match status" value="1"/>
</dbReference>
<protein>
    <submittedName>
        <fullName evidence="2">Spx domain-containing protein 4</fullName>
    </submittedName>
</protein>
<dbReference type="OrthoDB" id="6493944at2759"/>
<dbReference type="PANTHER" id="PTHR45978">
    <property type="entry name" value="SPX DOMAIN-CONTAINING PROTEIN 3"/>
    <property type="match status" value="1"/>
</dbReference>
<name>A0A830CF00_9LAMI</name>
<reference evidence="2" key="1">
    <citation type="submission" date="2020-07" db="EMBL/GenBank/DDBJ databases">
        <title>Ethylene signaling mediates host invasion by parasitic plants.</title>
        <authorList>
            <person name="Yoshida S."/>
        </authorList>
    </citation>
    <scope>NUCLEOTIDE SEQUENCE</scope>
    <source>
        <strain evidence="2">Okayama</strain>
    </source>
</reference>
<dbReference type="PROSITE" id="PS51382">
    <property type="entry name" value="SPX"/>
    <property type="match status" value="1"/>
</dbReference>